<gene>
    <name evidence="2" type="ORF">SARC_07625</name>
</gene>
<keyword evidence="1" id="KW-0812">Transmembrane</keyword>
<proteinExistence type="predicted"/>
<dbReference type="Proteomes" id="UP000054560">
    <property type="component" value="Unassembled WGS sequence"/>
</dbReference>
<name>A0A0L0FVM6_9EUKA</name>
<dbReference type="EMBL" id="KQ242211">
    <property type="protein sequence ID" value="KNC79993.1"/>
    <property type="molecule type" value="Genomic_DNA"/>
</dbReference>
<dbReference type="GeneID" id="25908129"/>
<sequence length="159" mass="17125">MYTPPQHVLYTSDGPFGFIGSLLAEMLALVTELGMQLNSERAALMFGCLLTCFLNIVLMAAVVVAVNDAEAEMLKPHYSLYSHPLHVMPPVAPVGHSLCDQPVELLVVSDIVPQIHSAGQIRVQKGTAVSVDSADHLRVPVVVSLSFNALSWCLCTLTL</sequence>
<dbReference type="RefSeq" id="XP_014153895.1">
    <property type="nucleotide sequence ID" value="XM_014298420.1"/>
</dbReference>
<protein>
    <submittedName>
        <fullName evidence="2">Uncharacterized protein</fullName>
    </submittedName>
</protein>
<accession>A0A0L0FVM6</accession>
<feature type="transmembrane region" description="Helical" evidence="1">
    <location>
        <begin position="42"/>
        <end position="66"/>
    </location>
</feature>
<feature type="transmembrane region" description="Helical" evidence="1">
    <location>
        <begin position="16"/>
        <end position="35"/>
    </location>
</feature>
<evidence type="ECO:0000313" key="3">
    <source>
        <dbReference type="Proteomes" id="UP000054560"/>
    </source>
</evidence>
<keyword evidence="1" id="KW-0472">Membrane</keyword>
<keyword evidence="1" id="KW-1133">Transmembrane helix</keyword>
<organism evidence="2 3">
    <name type="scientific">Sphaeroforma arctica JP610</name>
    <dbReference type="NCBI Taxonomy" id="667725"/>
    <lineage>
        <taxon>Eukaryota</taxon>
        <taxon>Ichthyosporea</taxon>
        <taxon>Ichthyophonida</taxon>
        <taxon>Sphaeroforma</taxon>
    </lineage>
</organism>
<keyword evidence="3" id="KW-1185">Reference proteome</keyword>
<evidence type="ECO:0000256" key="1">
    <source>
        <dbReference type="SAM" id="Phobius"/>
    </source>
</evidence>
<evidence type="ECO:0000313" key="2">
    <source>
        <dbReference type="EMBL" id="KNC79993.1"/>
    </source>
</evidence>
<dbReference type="AlphaFoldDB" id="A0A0L0FVM6"/>
<reference evidence="2 3" key="1">
    <citation type="submission" date="2011-02" db="EMBL/GenBank/DDBJ databases">
        <title>The Genome Sequence of Sphaeroforma arctica JP610.</title>
        <authorList>
            <consortium name="The Broad Institute Genome Sequencing Platform"/>
            <person name="Russ C."/>
            <person name="Cuomo C."/>
            <person name="Young S.K."/>
            <person name="Zeng Q."/>
            <person name="Gargeya S."/>
            <person name="Alvarado L."/>
            <person name="Berlin A."/>
            <person name="Chapman S.B."/>
            <person name="Chen Z."/>
            <person name="Freedman E."/>
            <person name="Gellesch M."/>
            <person name="Goldberg J."/>
            <person name="Griggs A."/>
            <person name="Gujja S."/>
            <person name="Heilman E."/>
            <person name="Heiman D."/>
            <person name="Howarth C."/>
            <person name="Mehta T."/>
            <person name="Neiman D."/>
            <person name="Pearson M."/>
            <person name="Roberts A."/>
            <person name="Saif S."/>
            <person name="Shea T."/>
            <person name="Shenoy N."/>
            <person name="Sisk P."/>
            <person name="Stolte C."/>
            <person name="Sykes S."/>
            <person name="White J."/>
            <person name="Yandava C."/>
            <person name="Burger G."/>
            <person name="Gray M.W."/>
            <person name="Holland P.W.H."/>
            <person name="King N."/>
            <person name="Lang F.B.F."/>
            <person name="Roger A.J."/>
            <person name="Ruiz-Trillo I."/>
            <person name="Haas B."/>
            <person name="Nusbaum C."/>
            <person name="Birren B."/>
        </authorList>
    </citation>
    <scope>NUCLEOTIDE SEQUENCE [LARGE SCALE GENOMIC DNA]</scope>
    <source>
        <strain evidence="2 3">JP610</strain>
    </source>
</reference>